<dbReference type="RefSeq" id="WP_136549690.1">
    <property type="nucleotide sequence ID" value="NZ_CP031093.1"/>
</dbReference>
<keyword evidence="1" id="KW-0812">Transmembrane</keyword>
<dbReference type="InterPro" id="IPR046162">
    <property type="entry name" value="DUF6164"/>
</dbReference>
<dbReference type="Pfam" id="PF19661">
    <property type="entry name" value="DUF6164"/>
    <property type="match status" value="1"/>
</dbReference>
<proteinExistence type="predicted"/>
<name>A0A4P7XJN2_9ALTE</name>
<keyword evidence="1" id="KW-1133">Transmembrane helix</keyword>
<evidence type="ECO:0008006" key="4">
    <source>
        <dbReference type="Google" id="ProtNLM"/>
    </source>
</evidence>
<organism evidence="2 3">
    <name type="scientific">Hydrocarboniclastica marina</name>
    <dbReference type="NCBI Taxonomy" id="2259620"/>
    <lineage>
        <taxon>Bacteria</taxon>
        <taxon>Pseudomonadati</taxon>
        <taxon>Pseudomonadota</taxon>
        <taxon>Gammaproteobacteria</taxon>
        <taxon>Alteromonadales</taxon>
        <taxon>Alteromonadaceae</taxon>
        <taxon>Hydrocarboniclastica</taxon>
    </lineage>
</organism>
<dbReference type="AlphaFoldDB" id="A0A4P7XJN2"/>
<keyword evidence="3" id="KW-1185">Reference proteome</keyword>
<dbReference type="OrthoDB" id="5569385at2"/>
<feature type="transmembrane region" description="Helical" evidence="1">
    <location>
        <begin position="98"/>
        <end position="119"/>
    </location>
</feature>
<protein>
    <recommendedName>
        <fullName evidence="4">DUF2007 domain-containing protein</fullName>
    </recommendedName>
</protein>
<gene>
    <name evidence="2" type="ORF">soil367_14165</name>
</gene>
<dbReference type="KEGG" id="hmi:soil367_14165"/>
<dbReference type="EMBL" id="CP031093">
    <property type="protein sequence ID" value="QCF26983.1"/>
    <property type="molecule type" value="Genomic_DNA"/>
</dbReference>
<dbReference type="Proteomes" id="UP000298049">
    <property type="component" value="Chromosome"/>
</dbReference>
<sequence>MPELLFKLRNVPDDEAQEVRAILDEHGIRYYETSEGNWKIAVPALWLADTSQLAQARELVAAYQAARFRRAREEHEQAIIEGKAPTLWSLVRRNPWRALLYVAGVAVILYLSVMPFIGLGG</sequence>
<accession>A0A4P7XJN2</accession>
<reference evidence="2 3" key="1">
    <citation type="submission" date="2018-07" db="EMBL/GenBank/DDBJ databases">
        <title>Marsedoiliclastica nanhaica gen. nov. sp. nov., a novel marine hydrocarbonoclastic bacterium isolated from an in-situ enriched hydrocarbon-degrading consortium in deep-sea sediment.</title>
        <authorList>
            <person name="Dong C."/>
            <person name="Ma T."/>
            <person name="Liu R."/>
            <person name="Shao Z."/>
        </authorList>
    </citation>
    <scope>NUCLEOTIDE SEQUENCE [LARGE SCALE GENOMIC DNA]</scope>
    <source>
        <strain evidence="3">soil36-7</strain>
    </source>
</reference>
<evidence type="ECO:0000313" key="2">
    <source>
        <dbReference type="EMBL" id="QCF26983.1"/>
    </source>
</evidence>
<evidence type="ECO:0000256" key="1">
    <source>
        <dbReference type="SAM" id="Phobius"/>
    </source>
</evidence>
<keyword evidence="1" id="KW-0472">Membrane</keyword>
<evidence type="ECO:0000313" key="3">
    <source>
        <dbReference type="Proteomes" id="UP000298049"/>
    </source>
</evidence>